<dbReference type="EMBL" id="LN829119">
    <property type="protein sequence ID" value="CPR17534.1"/>
    <property type="molecule type" value="Genomic_DNA"/>
</dbReference>
<dbReference type="SUPFAM" id="SSF55136">
    <property type="entry name" value="Probable bacterial effector-binding domain"/>
    <property type="match status" value="1"/>
</dbReference>
<dbReference type="Pfam" id="PF06445">
    <property type="entry name" value="GyrI-like"/>
    <property type="match status" value="1"/>
</dbReference>
<dbReference type="InterPro" id="IPR011256">
    <property type="entry name" value="Reg_factor_effector_dom_sf"/>
</dbReference>
<dbReference type="RefSeq" id="WP_052743738.1">
    <property type="nucleotide sequence ID" value="NZ_LN829118.1"/>
</dbReference>
<dbReference type="InterPro" id="IPR029442">
    <property type="entry name" value="GyrI-like"/>
</dbReference>
<reference evidence="3" key="1">
    <citation type="submission" date="2015-02" db="EMBL/GenBank/DDBJ databases">
        <authorList>
            <person name="Chooi Y.-H."/>
        </authorList>
    </citation>
    <scope>NUCLEOTIDE SEQUENCE [LARGE SCALE GENOMIC DNA]</scope>
    <source>
        <strain evidence="3">strain Y</strain>
    </source>
</reference>
<evidence type="ECO:0000313" key="2">
    <source>
        <dbReference type="EMBL" id="CPR17534.1"/>
    </source>
</evidence>
<dbReference type="KEGG" id="fiy:BN1229_v1_1300"/>
<name>A0A0D6JDR1_9HYPH</name>
<feature type="domain" description="AraC effector-binding" evidence="1">
    <location>
        <begin position="3"/>
        <end position="153"/>
    </location>
</feature>
<dbReference type="SMART" id="SM00871">
    <property type="entry name" value="AraC_E_bind"/>
    <property type="match status" value="1"/>
</dbReference>
<evidence type="ECO:0000313" key="3">
    <source>
        <dbReference type="Proteomes" id="UP000033187"/>
    </source>
</evidence>
<protein>
    <submittedName>
        <fullName evidence="2">Putative Transcriptional regulator, effector-binding domain/component</fullName>
    </submittedName>
</protein>
<dbReference type="KEGG" id="fil:BN1229_v1_1301"/>
<dbReference type="Proteomes" id="UP000033187">
    <property type="component" value="Chromosome 1"/>
</dbReference>
<dbReference type="OrthoDB" id="795001at2"/>
<accession>A0A0D6JDR1</accession>
<dbReference type="AlphaFoldDB" id="A0A0D6JDR1"/>
<dbReference type="Gene3D" id="3.20.80.10">
    <property type="entry name" value="Regulatory factor, effector binding domain"/>
    <property type="match status" value="1"/>
</dbReference>
<proteinExistence type="predicted"/>
<evidence type="ECO:0000259" key="1">
    <source>
        <dbReference type="SMART" id="SM00871"/>
    </source>
</evidence>
<gene>
    <name evidence="2" type="ORF">YBN1229_v1_1300</name>
</gene>
<keyword evidence="3" id="KW-1185">Reference proteome</keyword>
<dbReference type="InterPro" id="IPR010499">
    <property type="entry name" value="AraC_E-bd"/>
</dbReference>
<sequence>MSYVIEVVTLEAQPALSVRFRARPEDLGRKFLELLPQVLDVTESQNGEMAGAPFARYLDVAGPELEVEVGLPLTTTLEGNGQVLSKPLPGGPAVMTWHIGHYEELGKAHAALAEWVSTNQREVAGGPWEIYFSDPSDDDDPKGWRTQVVLPLIPEIKAT</sequence>
<organism evidence="2 3">
    <name type="scientific">Candidatus Filomicrobium marinum</name>
    <dbReference type="NCBI Taxonomy" id="1608628"/>
    <lineage>
        <taxon>Bacteria</taxon>
        <taxon>Pseudomonadati</taxon>
        <taxon>Pseudomonadota</taxon>
        <taxon>Alphaproteobacteria</taxon>
        <taxon>Hyphomicrobiales</taxon>
        <taxon>Hyphomicrobiaceae</taxon>
        <taxon>Filomicrobium</taxon>
    </lineage>
</organism>